<feature type="compositionally biased region" description="Low complexity" evidence="1">
    <location>
        <begin position="65"/>
        <end position="79"/>
    </location>
</feature>
<accession>A0A1Y1LLB3</accession>
<feature type="chain" id="PRO_5012101290" evidence="2">
    <location>
        <begin position="22"/>
        <end position="106"/>
    </location>
</feature>
<dbReference type="EMBL" id="GEZM01054375">
    <property type="protein sequence ID" value="JAV73711.1"/>
    <property type="molecule type" value="Transcribed_RNA"/>
</dbReference>
<evidence type="ECO:0000256" key="1">
    <source>
        <dbReference type="SAM" id="MobiDB-lite"/>
    </source>
</evidence>
<name>A0A1Y1LLB3_PHOPY</name>
<feature type="region of interest" description="Disordered" evidence="1">
    <location>
        <begin position="21"/>
        <end position="84"/>
    </location>
</feature>
<evidence type="ECO:0000313" key="3">
    <source>
        <dbReference type="EMBL" id="JAV73711.1"/>
    </source>
</evidence>
<sequence>MKFAQLGIIAAVLLLQATAQGDGNDAPESSPQESATRSNKLADSETTFPPVVRSGEIDEKNHEGATAPAPASAENATKADGGGGGSGNLYQNVALVFGVASFLYLV</sequence>
<feature type="compositionally biased region" description="Polar residues" evidence="1">
    <location>
        <begin position="21"/>
        <end position="47"/>
    </location>
</feature>
<feature type="signal peptide" evidence="2">
    <location>
        <begin position="1"/>
        <end position="21"/>
    </location>
</feature>
<evidence type="ECO:0000256" key="2">
    <source>
        <dbReference type="SAM" id="SignalP"/>
    </source>
</evidence>
<reference evidence="3" key="1">
    <citation type="journal article" date="2016" name="Sci. Rep.">
        <title>Molecular characterization of firefly nuptial gifts: a multi-omics approach sheds light on postcopulatory sexual selection.</title>
        <authorList>
            <person name="Al-Wathiqui N."/>
            <person name="Fallon T.R."/>
            <person name="South A."/>
            <person name="Weng J.K."/>
            <person name="Lewis S.M."/>
        </authorList>
    </citation>
    <scope>NUCLEOTIDE SEQUENCE</scope>
</reference>
<proteinExistence type="predicted"/>
<keyword evidence="2" id="KW-0732">Signal</keyword>
<dbReference type="AlphaFoldDB" id="A0A1Y1LLB3"/>
<organism evidence="3">
    <name type="scientific">Photinus pyralis</name>
    <name type="common">Common eastern firefly</name>
    <name type="synonym">Lampyris pyralis</name>
    <dbReference type="NCBI Taxonomy" id="7054"/>
    <lineage>
        <taxon>Eukaryota</taxon>
        <taxon>Metazoa</taxon>
        <taxon>Ecdysozoa</taxon>
        <taxon>Arthropoda</taxon>
        <taxon>Hexapoda</taxon>
        <taxon>Insecta</taxon>
        <taxon>Pterygota</taxon>
        <taxon>Neoptera</taxon>
        <taxon>Endopterygota</taxon>
        <taxon>Coleoptera</taxon>
        <taxon>Polyphaga</taxon>
        <taxon>Elateriformia</taxon>
        <taxon>Elateroidea</taxon>
        <taxon>Lampyridae</taxon>
        <taxon>Lampyrinae</taxon>
        <taxon>Photinus</taxon>
    </lineage>
</organism>
<protein>
    <submittedName>
        <fullName evidence="3">Uncharacterized protein</fullName>
    </submittedName>
</protein>